<dbReference type="EMBL" id="CP038018">
    <property type="protein sequence ID" value="QED92294.1"/>
    <property type="molecule type" value="Genomic_DNA"/>
</dbReference>
<sequence length="104" mass="11676">MRERQEIEQVLSLEDRNEIINALLRTAEAHPMIDLQATAYGMCRAVAAVRRYDDRLTATDGATATEAKECSQESDSCFIGENEFANVIASMALSYANQYRKPQQ</sequence>
<gene>
    <name evidence="1" type="ORF">EZJ17_06510</name>
</gene>
<protein>
    <recommendedName>
        <fullName evidence="3">Phage gp6-like head-tail connector protein</fullName>
    </recommendedName>
</protein>
<dbReference type="RefSeq" id="WP_067438187.1">
    <property type="nucleotide sequence ID" value="NZ_CP038018.1"/>
</dbReference>
<proteinExistence type="predicted"/>
<dbReference type="AlphaFoldDB" id="A0AAX1F8K7"/>
<organism evidence="1 2">
    <name type="scientific">Eikenella exigua</name>
    <dbReference type="NCBI Taxonomy" id="2528037"/>
    <lineage>
        <taxon>Bacteria</taxon>
        <taxon>Pseudomonadati</taxon>
        <taxon>Pseudomonadota</taxon>
        <taxon>Betaproteobacteria</taxon>
        <taxon>Neisseriales</taxon>
        <taxon>Neisseriaceae</taxon>
        <taxon>Eikenella</taxon>
    </lineage>
</organism>
<dbReference type="Proteomes" id="UP000326695">
    <property type="component" value="Chromosome"/>
</dbReference>
<evidence type="ECO:0000313" key="1">
    <source>
        <dbReference type="EMBL" id="QED92294.1"/>
    </source>
</evidence>
<evidence type="ECO:0000313" key="2">
    <source>
        <dbReference type="Proteomes" id="UP000326695"/>
    </source>
</evidence>
<accession>A0AAX1F8K7</accession>
<reference evidence="2" key="1">
    <citation type="journal article" date="2019" name="J. Anim. Genet.">
        <title>Description and whole genome sequencing of Eikenella exigua sp. nov., isolated from brain abscess and blood.</title>
        <authorList>
            <person name="Stormo K.A."/>
            <person name="Nygaard R.M."/>
            <person name="Bruvold T.S."/>
            <person name="Dimmen G."/>
            <person name="Lindemann P.C."/>
            <person name="Jordal S."/>
            <person name="Kommedal O."/>
        </authorList>
    </citation>
    <scope>NUCLEOTIDE SEQUENCE [LARGE SCALE GENOMIC DNA]</scope>
    <source>
        <strain evidence="2">PXX</strain>
    </source>
</reference>
<dbReference type="KEGG" id="eex:EZJ17_06510"/>
<name>A0AAX1F8K7_9NEIS</name>
<evidence type="ECO:0008006" key="3">
    <source>
        <dbReference type="Google" id="ProtNLM"/>
    </source>
</evidence>
<keyword evidence="2" id="KW-1185">Reference proteome</keyword>